<dbReference type="Proteomes" id="UP000825701">
    <property type="component" value="Chromosome"/>
</dbReference>
<name>A0A9E6R848_9HYPH</name>
<dbReference type="InterPro" id="IPR018637">
    <property type="entry name" value="DUF2059"/>
</dbReference>
<protein>
    <submittedName>
        <fullName evidence="3">DUF2059 domain-containing protein</fullName>
    </submittedName>
</protein>
<evidence type="ECO:0000259" key="2">
    <source>
        <dbReference type="Pfam" id="PF09832"/>
    </source>
</evidence>
<keyword evidence="4" id="KW-1185">Reference proteome</keyword>
<dbReference type="Pfam" id="PF09832">
    <property type="entry name" value="DUF2059"/>
    <property type="match status" value="1"/>
</dbReference>
<evidence type="ECO:0000313" key="4">
    <source>
        <dbReference type="Proteomes" id="UP000825701"/>
    </source>
</evidence>
<sequence>MKPIGSVFAAAVLAAVLWQPAAAQDAEALAVARELVAETTMDGMVGDIVARTWPAMEPEIRRQLPDASAEAMKGFRADYVRIVTERTGELMAETPAVYARHYTAEELRQLVAFYRSPVGRKSLAVMPAIVGDMVKIATARMPMVTAEINEAFRTKMRKKGVEIPI</sequence>
<feature type="domain" description="DUF2059" evidence="2">
    <location>
        <begin position="89"/>
        <end position="143"/>
    </location>
</feature>
<dbReference type="KEGG" id="cmet:K6K41_14910"/>
<dbReference type="RefSeq" id="WP_261401304.1">
    <property type="nucleotide sequence ID" value="NZ_CP081869.1"/>
</dbReference>
<dbReference type="AlphaFoldDB" id="A0A9E6R848"/>
<keyword evidence="1" id="KW-0732">Signal</keyword>
<evidence type="ECO:0000313" key="3">
    <source>
        <dbReference type="EMBL" id="QZN98392.1"/>
    </source>
</evidence>
<gene>
    <name evidence="3" type="ORF">K6K41_14910</name>
</gene>
<proteinExistence type="predicted"/>
<feature type="chain" id="PRO_5038451669" evidence="1">
    <location>
        <begin position="24"/>
        <end position="165"/>
    </location>
</feature>
<evidence type="ECO:0000256" key="1">
    <source>
        <dbReference type="SAM" id="SignalP"/>
    </source>
</evidence>
<reference evidence="3" key="1">
    <citation type="submission" date="2021-08" db="EMBL/GenBank/DDBJ databases">
        <authorList>
            <person name="Zhang H."/>
            <person name="Xu M."/>
            <person name="Yu Z."/>
            <person name="Yang L."/>
            <person name="Cai Y."/>
        </authorList>
    </citation>
    <scope>NUCLEOTIDE SEQUENCE</scope>
    <source>
        <strain evidence="3">CHL1</strain>
    </source>
</reference>
<organism evidence="3 4">
    <name type="scientific">Chenggangzhangella methanolivorans</name>
    <dbReference type="NCBI Taxonomy" id="1437009"/>
    <lineage>
        <taxon>Bacteria</taxon>
        <taxon>Pseudomonadati</taxon>
        <taxon>Pseudomonadota</taxon>
        <taxon>Alphaproteobacteria</taxon>
        <taxon>Hyphomicrobiales</taxon>
        <taxon>Methylopilaceae</taxon>
        <taxon>Chenggangzhangella</taxon>
    </lineage>
</organism>
<feature type="signal peptide" evidence="1">
    <location>
        <begin position="1"/>
        <end position="23"/>
    </location>
</feature>
<dbReference type="EMBL" id="CP081869">
    <property type="protein sequence ID" value="QZN98392.1"/>
    <property type="molecule type" value="Genomic_DNA"/>
</dbReference>
<accession>A0A9E6R848</accession>